<dbReference type="AlphaFoldDB" id="A0A3M2JNX3"/>
<gene>
    <name evidence="1" type="ORF">EBM89_04780</name>
</gene>
<proteinExistence type="predicted"/>
<dbReference type="EMBL" id="RFFI01000017">
    <property type="protein sequence ID" value="RMI13323.1"/>
    <property type="molecule type" value="Genomic_DNA"/>
</dbReference>
<sequence>MPIHTLISGSPTEVQSVADWIGSHFTPAVAEYGTAFVSVRRTAAAEWDGDASDGFCSVASTIVDRTDEVEQAARDTTEAFSAYATALRTAQDEMSALRASVAVSGLTLSSTSILEPGRAPLVPARPPTDGSATTAQIRAYDAAVESSNAHAALVTRYNSAVDEAGAIVAAYQSALDALGSFVVKAVSWTSWVDVAVIATEETFKRYISGTRDYITNLQQTARLAEEAYLRSPGGSVEAHFQERLRAAATNQADELARHADELSAGRLARLFGGKLPVVGTIVTVAGIGYDISTGTPPSSAVVSGVAGAVAAAGTVALVSGPVGWVAAAGVLAGVAVGMGSQWMWENWVPEDFRRKVDEGIEDVWNATTGAVSDGWNALTGGVSDAWEAIF</sequence>
<dbReference type="Proteomes" id="UP000269289">
    <property type="component" value="Unassembled WGS sequence"/>
</dbReference>
<protein>
    <submittedName>
        <fullName evidence="1">Uncharacterized protein</fullName>
    </submittedName>
</protein>
<comment type="caution">
    <text evidence="1">The sequence shown here is derived from an EMBL/GenBank/DDBJ whole genome shotgun (WGS) entry which is preliminary data.</text>
</comment>
<evidence type="ECO:0000313" key="2">
    <source>
        <dbReference type="Proteomes" id="UP000269289"/>
    </source>
</evidence>
<organism evidence="1 2">
    <name type="scientific">Cellulomonas triticagri</name>
    <dbReference type="NCBI Taxonomy" id="2483352"/>
    <lineage>
        <taxon>Bacteria</taxon>
        <taxon>Bacillati</taxon>
        <taxon>Actinomycetota</taxon>
        <taxon>Actinomycetes</taxon>
        <taxon>Micrococcales</taxon>
        <taxon>Cellulomonadaceae</taxon>
        <taxon>Cellulomonas</taxon>
    </lineage>
</organism>
<dbReference type="OrthoDB" id="4821850at2"/>
<keyword evidence="2" id="KW-1185">Reference proteome</keyword>
<name>A0A3M2JNX3_9CELL</name>
<evidence type="ECO:0000313" key="1">
    <source>
        <dbReference type="EMBL" id="RMI13323.1"/>
    </source>
</evidence>
<reference evidence="1 2" key="1">
    <citation type="submission" date="2018-10" db="EMBL/GenBank/DDBJ databases">
        <title>Isolation, diversity and antifungal activity of actinobacteria from wheat.</title>
        <authorList>
            <person name="Han C."/>
        </authorList>
    </citation>
    <scope>NUCLEOTIDE SEQUENCE [LARGE SCALE GENOMIC DNA]</scope>
    <source>
        <strain evidence="1 2">NEAU-YY56</strain>
    </source>
</reference>
<accession>A0A3M2JNX3</accession>
<dbReference type="RefSeq" id="WP_122148319.1">
    <property type="nucleotide sequence ID" value="NZ_RFFI01000017.1"/>
</dbReference>